<gene>
    <name evidence="5" type="ORF">ASILVAE211_13320</name>
</gene>
<evidence type="ECO:0000313" key="6">
    <source>
        <dbReference type="Proteomes" id="UP000708298"/>
    </source>
</evidence>
<reference evidence="5" key="1">
    <citation type="journal article" date="2021" name="Microorganisms">
        <title>Acidisoma silvae sp. nov. and Acidisomacellulosilytica sp. nov., Two Acidophilic Bacteria Isolated from Decaying Wood, Hydrolyzing Cellulose and Producing Poly-3-hydroxybutyrate.</title>
        <authorList>
            <person name="Mieszkin S."/>
            <person name="Pouder E."/>
            <person name="Uroz S."/>
            <person name="Simon-Colin C."/>
            <person name="Alain K."/>
        </authorList>
    </citation>
    <scope>NUCLEOTIDE SEQUENCE</scope>
    <source>
        <strain evidence="5">HW T2.11</strain>
    </source>
</reference>
<dbReference type="PRINTS" id="PR00598">
    <property type="entry name" value="HTHMARR"/>
</dbReference>
<dbReference type="SUPFAM" id="SSF46785">
    <property type="entry name" value="Winged helix' DNA-binding domain"/>
    <property type="match status" value="1"/>
</dbReference>
<evidence type="ECO:0000256" key="2">
    <source>
        <dbReference type="ARBA" id="ARBA00023125"/>
    </source>
</evidence>
<dbReference type="PROSITE" id="PS50995">
    <property type="entry name" value="HTH_MARR_2"/>
    <property type="match status" value="1"/>
</dbReference>
<dbReference type="GO" id="GO:0003700">
    <property type="term" value="F:DNA-binding transcription factor activity"/>
    <property type="evidence" value="ECO:0007669"/>
    <property type="project" value="InterPro"/>
</dbReference>
<evidence type="ECO:0000256" key="3">
    <source>
        <dbReference type="ARBA" id="ARBA00023163"/>
    </source>
</evidence>
<dbReference type="InterPro" id="IPR036388">
    <property type="entry name" value="WH-like_DNA-bd_sf"/>
</dbReference>
<dbReference type="RefSeq" id="WP_227321824.1">
    <property type="nucleotide sequence ID" value="NZ_JAESVB010000005.1"/>
</dbReference>
<organism evidence="5 6">
    <name type="scientific">Acidisoma silvae</name>
    <dbReference type="NCBI Taxonomy" id="2802396"/>
    <lineage>
        <taxon>Bacteria</taxon>
        <taxon>Pseudomonadati</taxon>
        <taxon>Pseudomonadota</taxon>
        <taxon>Alphaproteobacteria</taxon>
        <taxon>Acetobacterales</taxon>
        <taxon>Acidocellaceae</taxon>
        <taxon>Acidisoma</taxon>
    </lineage>
</organism>
<proteinExistence type="predicted"/>
<sequence>MANYPHEEDLLFLIGDTARLVGVYADRIARTRGMSKAQWVLLIKLAQNPGLSQKDLAQMMAVEPITVGRLVDRLENSGLVERLPDEQDRRIWRLQLLPAAEPVLAELAERRREIVTLISEGIDAATLATMQAGMARVKANISHALKGGDGAAQAITNSTKAAV</sequence>
<protein>
    <submittedName>
        <fullName evidence="5">MarR family transcriptional regulator</fullName>
    </submittedName>
</protein>
<dbReference type="PANTHER" id="PTHR33164:SF64">
    <property type="entry name" value="TRANSCRIPTIONAL REGULATOR SLYA"/>
    <property type="match status" value="1"/>
</dbReference>
<dbReference type="AlphaFoldDB" id="A0A964DZD4"/>
<comment type="caution">
    <text evidence="5">The sequence shown here is derived from an EMBL/GenBank/DDBJ whole genome shotgun (WGS) entry which is preliminary data.</text>
</comment>
<dbReference type="SMART" id="SM00347">
    <property type="entry name" value="HTH_MARR"/>
    <property type="match status" value="1"/>
</dbReference>
<keyword evidence="3" id="KW-0804">Transcription</keyword>
<dbReference type="Gene3D" id="1.10.10.10">
    <property type="entry name" value="Winged helix-like DNA-binding domain superfamily/Winged helix DNA-binding domain"/>
    <property type="match status" value="1"/>
</dbReference>
<keyword evidence="1" id="KW-0805">Transcription regulation</keyword>
<dbReference type="InterPro" id="IPR000835">
    <property type="entry name" value="HTH_MarR-typ"/>
</dbReference>
<name>A0A964DZD4_9PROT</name>
<keyword evidence="2" id="KW-0238">DNA-binding</keyword>
<evidence type="ECO:0000259" key="4">
    <source>
        <dbReference type="PROSITE" id="PS50995"/>
    </source>
</evidence>
<accession>A0A964DZD4</accession>
<dbReference type="Proteomes" id="UP000708298">
    <property type="component" value="Unassembled WGS sequence"/>
</dbReference>
<evidence type="ECO:0000313" key="5">
    <source>
        <dbReference type="EMBL" id="MCB8876166.1"/>
    </source>
</evidence>
<dbReference type="GO" id="GO:0006950">
    <property type="term" value="P:response to stress"/>
    <property type="evidence" value="ECO:0007669"/>
    <property type="project" value="TreeGrafter"/>
</dbReference>
<reference evidence="5" key="2">
    <citation type="submission" date="2021-01" db="EMBL/GenBank/DDBJ databases">
        <authorList>
            <person name="Mieszkin S."/>
            <person name="Pouder E."/>
            <person name="Alain K."/>
        </authorList>
    </citation>
    <scope>NUCLEOTIDE SEQUENCE</scope>
    <source>
        <strain evidence="5">HW T2.11</strain>
    </source>
</reference>
<feature type="domain" description="HTH marR-type" evidence="4">
    <location>
        <begin position="7"/>
        <end position="139"/>
    </location>
</feature>
<dbReference type="GO" id="GO:0003677">
    <property type="term" value="F:DNA binding"/>
    <property type="evidence" value="ECO:0007669"/>
    <property type="project" value="UniProtKB-KW"/>
</dbReference>
<dbReference type="PANTHER" id="PTHR33164">
    <property type="entry name" value="TRANSCRIPTIONAL REGULATOR, MARR FAMILY"/>
    <property type="match status" value="1"/>
</dbReference>
<dbReference type="Pfam" id="PF01047">
    <property type="entry name" value="MarR"/>
    <property type="match status" value="1"/>
</dbReference>
<dbReference type="InterPro" id="IPR039422">
    <property type="entry name" value="MarR/SlyA-like"/>
</dbReference>
<keyword evidence="6" id="KW-1185">Reference proteome</keyword>
<dbReference type="InterPro" id="IPR036390">
    <property type="entry name" value="WH_DNA-bd_sf"/>
</dbReference>
<evidence type="ECO:0000256" key="1">
    <source>
        <dbReference type="ARBA" id="ARBA00023015"/>
    </source>
</evidence>
<dbReference type="EMBL" id="JAESVB010000005">
    <property type="protein sequence ID" value="MCB8876166.1"/>
    <property type="molecule type" value="Genomic_DNA"/>
</dbReference>